<dbReference type="HOGENOM" id="CLU_481342_0_0_11"/>
<protein>
    <submittedName>
        <fullName evidence="2">Transcriptional regulator, SARP family</fullName>
    </submittedName>
</protein>
<dbReference type="SMART" id="SM01043">
    <property type="entry name" value="BTAD"/>
    <property type="match status" value="1"/>
</dbReference>
<name>E3IW86_PSEI1</name>
<dbReference type="Pfam" id="PF03704">
    <property type="entry name" value="BTAD"/>
    <property type="match status" value="1"/>
</dbReference>
<dbReference type="STRING" id="298654.FraEuI1c_0850"/>
<dbReference type="RefSeq" id="WP_013422049.1">
    <property type="nucleotide sequence ID" value="NC_014666.1"/>
</dbReference>
<evidence type="ECO:0000259" key="1">
    <source>
        <dbReference type="SMART" id="SM01043"/>
    </source>
</evidence>
<dbReference type="Gene3D" id="1.25.40.10">
    <property type="entry name" value="Tetratricopeptide repeat domain"/>
    <property type="match status" value="3"/>
</dbReference>
<evidence type="ECO:0000313" key="3">
    <source>
        <dbReference type="Proteomes" id="UP000002484"/>
    </source>
</evidence>
<dbReference type="InterPro" id="IPR036388">
    <property type="entry name" value="WH-like_DNA-bd_sf"/>
</dbReference>
<dbReference type="OrthoDB" id="3294840at2"/>
<dbReference type="AlphaFoldDB" id="E3IW86"/>
<dbReference type="Gene3D" id="1.10.10.10">
    <property type="entry name" value="Winged helix-like DNA-binding domain superfamily/Winged helix DNA-binding domain"/>
    <property type="match status" value="1"/>
</dbReference>
<dbReference type="InParanoid" id="E3IW86"/>
<gene>
    <name evidence="2" type="ordered locus">FraEuI1c_0850</name>
</gene>
<proteinExistence type="predicted"/>
<dbReference type="InterPro" id="IPR019734">
    <property type="entry name" value="TPR_rpt"/>
</dbReference>
<accession>E3IW86</accession>
<dbReference type="EMBL" id="CP002299">
    <property type="protein sequence ID" value="ADP78928.1"/>
    <property type="molecule type" value="Genomic_DNA"/>
</dbReference>
<dbReference type="KEGG" id="fri:FraEuI1c_0850"/>
<dbReference type="InterPro" id="IPR011990">
    <property type="entry name" value="TPR-like_helical_dom_sf"/>
</dbReference>
<dbReference type="SMART" id="SM00028">
    <property type="entry name" value="TPR"/>
    <property type="match status" value="4"/>
</dbReference>
<evidence type="ECO:0000313" key="2">
    <source>
        <dbReference type="EMBL" id="ADP78928.1"/>
    </source>
</evidence>
<feature type="domain" description="Bacterial transcriptional activator" evidence="1">
    <location>
        <begin position="106"/>
        <end position="244"/>
    </location>
</feature>
<reference evidence="2 3" key="1">
    <citation type="submission" date="2010-10" db="EMBL/GenBank/DDBJ databases">
        <title>Complete sequence of Frankia sp. EuI1c.</title>
        <authorList>
            <consortium name="US DOE Joint Genome Institute"/>
            <person name="Lucas S."/>
            <person name="Copeland A."/>
            <person name="Lapidus A."/>
            <person name="Cheng J.-F."/>
            <person name="Bruce D."/>
            <person name="Goodwin L."/>
            <person name="Pitluck S."/>
            <person name="Chertkov O."/>
            <person name="Detter J.C."/>
            <person name="Han C."/>
            <person name="Tapia R."/>
            <person name="Land M."/>
            <person name="Hauser L."/>
            <person name="Jeffries C."/>
            <person name="Kyrpides N."/>
            <person name="Ivanova N."/>
            <person name="Mikhailova N."/>
            <person name="Beauchemin N."/>
            <person name="Sen A."/>
            <person name="Sur S.A."/>
            <person name="Gtari M."/>
            <person name="Wall L."/>
            <person name="Tisa L."/>
            <person name="Woyke T."/>
        </authorList>
    </citation>
    <scope>NUCLEOTIDE SEQUENCE [LARGE SCALE GENOMIC DNA]</scope>
    <source>
        <strain evidence="3">DSM 45817 / CECT 9037 / EuI1c</strain>
    </source>
</reference>
<keyword evidence="3" id="KW-1185">Reference proteome</keyword>
<dbReference type="Proteomes" id="UP000002484">
    <property type="component" value="Chromosome"/>
</dbReference>
<dbReference type="InterPro" id="IPR051677">
    <property type="entry name" value="AfsR-DnrI-RedD_regulator"/>
</dbReference>
<organism evidence="2 3">
    <name type="scientific">Pseudofrankia inefficax (strain DSM 45817 / CECT 9037 / DDB 130130 / EuI1c)</name>
    <name type="common">Frankia inefficax</name>
    <dbReference type="NCBI Taxonomy" id="298654"/>
    <lineage>
        <taxon>Bacteria</taxon>
        <taxon>Bacillati</taxon>
        <taxon>Actinomycetota</taxon>
        <taxon>Actinomycetes</taxon>
        <taxon>Frankiales</taxon>
        <taxon>Frankiaceae</taxon>
        <taxon>Pseudofrankia</taxon>
    </lineage>
</organism>
<dbReference type="SUPFAM" id="SSF48452">
    <property type="entry name" value="TPR-like"/>
    <property type="match status" value="3"/>
</dbReference>
<dbReference type="InterPro" id="IPR005158">
    <property type="entry name" value="BTAD"/>
</dbReference>
<dbReference type="PANTHER" id="PTHR35807">
    <property type="entry name" value="TRANSCRIPTIONAL REGULATOR REDD-RELATED"/>
    <property type="match status" value="1"/>
</dbReference>
<dbReference type="eggNOG" id="COG3629">
    <property type="taxonomic scope" value="Bacteria"/>
</dbReference>
<sequence length="661" mass="71373">MQELGIELFGRFRVAVGDRVVPDSSWSRRKPAALVKLLALAPGHRLRREKVMDQLWPDLDAAAAAANLRKALLEARRALAGEGADGADLIVSIGDLLALPADHLRVDVDDYWTAAAAARRAQDADAYVQAMELHRDGLLPEDVYEEWADGPRDELLADWTALAAELAGLMEARGELAKAAHAVARLVAADPSHEDNQAWLMRLYALAGRREDARRQYDRLRESLAAELGTEPSARTQRLYEEIRMDQVSAPELPVALWERVGDLRAQSGDADATAKAYEQALMASADTATAGRLHRKIATALLMLHLPDSAEPHLDAADRLGPDAAEQGRLVCLRANISWERGDLETARRLATRAHELAVTHGERDDVTDALEALAIISHIEGTWRSGLQDQIHRIASDDLGDRVSRFYEINHCIGQNQLYSDKFAGDVDDYARQTLVLAERADAVGAQAFAWCLLGESLLLRGHWDEAAACLERSCELYAPMGSRSVALPWLRLAELAVCTGELDQVAPRLKRAAAIAAVTPLSRHAWARLHATAALAALERGDPDGALRAVRAAQRTAERYGECATCGALLNPIGAETFARIGDSAGAAAFAAAAARTAASFESTAFRAMAASADGSAATADGDQTLAQARFEAAAALYEKAEQPFWAARSRRLAAGLA</sequence>